<dbReference type="KEGG" id="dci:103512994"/>
<reference evidence="6" key="1">
    <citation type="submission" date="2025-08" db="UniProtKB">
        <authorList>
            <consortium name="RefSeq"/>
        </authorList>
    </citation>
    <scope>IDENTIFICATION</scope>
</reference>
<dbReference type="InterPro" id="IPR036322">
    <property type="entry name" value="WD40_repeat_dom_sf"/>
</dbReference>
<gene>
    <name evidence="6" type="primary">LOC103512994</name>
</gene>
<dbReference type="InterPro" id="IPR048720">
    <property type="entry name" value="PROPPIN"/>
</dbReference>
<dbReference type="Proteomes" id="UP000079169">
    <property type="component" value="Unplaced"/>
</dbReference>
<dbReference type="PaxDb" id="121845-A0A3Q0J0Z0"/>
<dbReference type="PANTHER" id="PTHR11227">
    <property type="entry name" value="WD-REPEAT PROTEIN INTERACTING WITH PHOSPHOINOSIDES WIPI -RELATED"/>
    <property type="match status" value="1"/>
</dbReference>
<dbReference type="Gene3D" id="2.130.10.10">
    <property type="entry name" value="YVTN repeat-like/Quinoprotein amine dehydrogenase"/>
    <property type="match status" value="1"/>
</dbReference>
<feature type="region of interest" description="Disordered" evidence="4">
    <location>
        <begin position="212"/>
        <end position="285"/>
    </location>
</feature>
<dbReference type="AlphaFoldDB" id="A0A3Q0J0Z0"/>
<dbReference type="Pfam" id="PF21032">
    <property type="entry name" value="PROPPIN"/>
    <property type="match status" value="3"/>
</dbReference>
<protein>
    <submittedName>
        <fullName evidence="6">WD repeat domain phosphoinositide-interacting protein 2-like</fullName>
    </submittedName>
</protein>
<evidence type="ECO:0000256" key="2">
    <source>
        <dbReference type="ARBA" id="ARBA00022737"/>
    </source>
</evidence>
<dbReference type="GeneID" id="103512994"/>
<keyword evidence="2" id="KW-0677">Repeat</keyword>
<comment type="similarity">
    <text evidence="3">Belongs to the WD repeat PROPPIN family.</text>
</comment>
<sequence length="285" mass="31050">MERLVVCLEESLYIHNIRDMKVLHTIRDTPPNPNGICCLCVNSDNCYLAYPGSNSIGEVQIFDADNLHAKTMIPAHDSPLAALAFNSSGSRLATATEDVCIVERLFSSSLVAVVSLSSPRKLTVCHFKRGSEICNYSFSNTILAVKPRQQSEENNQGWMGYLSQAITASANYLPTQVTDVFNQGRAFATVHLPFQGMKNVCVVTSLDGRKDSLDSPLLSPSDSDKSSSSVKTTDVATNLLTDQQHANSPESDKLNEIANAVTPKINGGFQFEDDSEFPPVIQSVE</sequence>
<dbReference type="RefSeq" id="XP_026682116.1">
    <property type="nucleotide sequence ID" value="XM_026826315.1"/>
</dbReference>
<dbReference type="InterPro" id="IPR015943">
    <property type="entry name" value="WD40/YVTN_repeat-like_dom_sf"/>
</dbReference>
<name>A0A3Q0J0Z0_DIACI</name>
<evidence type="ECO:0000256" key="3">
    <source>
        <dbReference type="ARBA" id="ARBA00025740"/>
    </source>
</evidence>
<dbReference type="STRING" id="121845.A0A3Q0J0Z0"/>
<evidence type="ECO:0000256" key="1">
    <source>
        <dbReference type="ARBA" id="ARBA00022574"/>
    </source>
</evidence>
<evidence type="ECO:0000313" key="5">
    <source>
        <dbReference type="Proteomes" id="UP000079169"/>
    </source>
</evidence>
<evidence type="ECO:0000313" key="6">
    <source>
        <dbReference type="RefSeq" id="XP_026682116.1"/>
    </source>
</evidence>
<feature type="compositionally biased region" description="Polar residues" evidence="4">
    <location>
        <begin position="230"/>
        <end position="249"/>
    </location>
</feature>
<proteinExistence type="inferred from homology"/>
<dbReference type="SUPFAM" id="SSF50978">
    <property type="entry name" value="WD40 repeat-like"/>
    <property type="match status" value="1"/>
</dbReference>
<feature type="compositionally biased region" description="Low complexity" evidence="4">
    <location>
        <begin position="214"/>
        <end position="229"/>
    </location>
</feature>
<evidence type="ECO:0000256" key="4">
    <source>
        <dbReference type="SAM" id="MobiDB-lite"/>
    </source>
</evidence>
<keyword evidence="1" id="KW-0853">WD repeat</keyword>
<accession>A0A3Q0J0Z0</accession>
<organism evidence="5 6">
    <name type="scientific">Diaphorina citri</name>
    <name type="common">Asian citrus psyllid</name>
    <dbReference type="NCBI Taxonomy" id="121845"/>
    <lineage>
        <taxon>Eukaryota</taxon>
        <taxon>Metazoa</taxon>
        <taxon>Ecdysozoa</taxon>
        <taxon>Arthropoda</taxon>
        <taxon>Hexapoda</taxon>
        <taxon>Insecta</taxon>
        <taxon>Pterygota</taxon>
        <taxon>Neoptera</taxon>
        <taxon>Paraneoptera</taxon>
        <taxon>Hemiptera</taxon>
        <taxon>Sternorrhyncha</taxon>
        <taxon>Psylloidea</taxon>
        <taxon>Psyllidae</taxon>
        <taxon>Diaphorininae</taxon>
        <taxon>Diaphorina</taxon>
    </lineage>
</organism>
<keyword evidence="5" id="KW-1185">Reference proteome</keyword>